<sequence length="1223" mass="135697">MTRRKFKADIPAAAEKAATGVLAGIGSIEEGGSEGEFVISYHHPSLEKVVRIQAVATDISEYPDGNMFMVSCTDNDGASQAVIDTLTVIKDYLVGITVYELVFELSKHLETALNRAPGRPGRNDLGTETGYRDDDEPENGDDEDSLGSDADYDDDDNSEDEFEFDSEAFGLPSSAPRQPVTTWTSRVQKTRLKRDLRQVKDAGYKVGIFNDSNSKAIFSISIRIGKLALSDEAIEAWDVDEKDYVVLLVRFEYPYKGLERIVEEAAANTRVSFRIGKCRRYKPSMAQVLAAFSEAKCYTEVASSNESDSQTRVDHVFEKLFVSNSLDQFLNESFVSLLKLREQESLSWEDANELLSTRVGFGTAENVSFEPKEAGSGPAAEDHQVLALDHLTKADPSTQRSFPLVAMQFAMRYFVKCTEYCLRCHRRLEKGFEALRPYVCADPLCLFQYMAMGFGPSIEHEILTEPYVVDLLVSLCYAAIQPNIGYYNIRPGVEQTLLAIRALPTGLRLSVPKLAHGTGDTPIEVQVSPNANRITPKEVMSDRRLMLNRWVAFRAPGRTLTTHAVIVAIPGSGNWFDIEIMGESGTDWGTGLMGNVPPKMTPAGPEDYRAELFFYDTDFDSLLVQEKCEIMRHILDTLPSIQDIGCFLHNHTHGSLRSMSRISPAAASLLQWIVSSNRSCILQVDRSLKEIGETGLDKVQDLSGKGRNREHERIPGLDGWIQFRFAQGSPDKELRFNRALQDVAAREDISANPTIFAWHGSNLSNWHSIIRTGLDFKDIRNGRACGNGVYFSRQYSTSIGYVQNSSQPWPNSALKIGACMSLNEIINLPEEFVSMSPHYVVSQLDWHQCRYLFVQSANQKTVIRPGRGPGLFTSLHGQQAPTGDGIHSQDPSRVIYGPDGAPMEIPLSAIPFRDVNAGSADGSVSRVSKTSMKRGVPLLEDDSSVEDDMDIEFLHSDDEESEAKSPPHKKSLSRSSSINAAGVYPPSHGSHPYHGLHKDSGIRRPPTPPSMDPTLTSFKPGALDLSTLVRLKPPSFASNLATRQLSHELKKMQAVQANTPLHELGWYMDFDEITNLFQWIIELHSFDRSLPLAKDMEKANVSSIVLEVRFGGEFPMSPPFVRVIRPRFLPFMNGGGGHVTGGGAMCMELLTLSGWTPANSMESVILQVRMAITNTEPFPARLEKTTHHLDDYGIEEAVEAYRRAATAHGWEIPKDLQQTANGV</sequence>
<evidence type="ECO:0000256" key="1">
    <source>
        <dbReference type="ARBA" id="ARBA00022676"/>
    </source>
</evidence>
<keyword evidence="4" id="KW-0520">NAD</keyword>
<reference evidence="7" key="1">
    <citation type="journal article" date="2023" name="Mol. Phylogenet. Evol.">
        <title>Genome-scale phylogeny and comparative genomics of the fungal order Sordariales.</title>
        <authorList>
            <person name="Hensen N."/>
            <person name="Bonometti L."/>
            <person name="Westerberg I."/>
            <person name="Brannstrom I.O."/>
            <person name="Guillou S."/>
            <person name="Cros-Aarteil S."/>
            <person name="Calhoun S."/>
            <person name="Haridas S."/>
            <person name="Kuo A."/>
            <person name="Mondo S."/>
            <person name="Pangilinan J."/>
            <person name="Riley R."/>
            <person name="LaButti K."/>
            <person name="Andreopoulos B."/>
            <person name="Lipzen A."/>
            <person name="Chen C."/>
            <person name="Yan M."/>
            <person name="Daum C."/>
            <person name="Ng V."/>
            <person name="Clum A."/>
            <person name="Steindorff A."/>
            <person name="Ohm R.A."/>
            <person name="Martin F."/>
            <person name="Silar P."/>
            <person name="Natvig D.O."/>
            <person name="Lalanne C."/>
            <person name="Gautier V."/>
            <person name="Ament-Velasquez S.L."/>
            <person name="Kruys A."/>
            <person name="Hutchinson M.I."/>
            <person name="Powell A.J."/>
            <person name="Barry K."/>
            <person name="Miller A.N."/>
            <person name="Grigoriev I.V."/>
            <person name="Debuchy R."/>
            <person name="Gladieux P."/>
            <person name="Hiltunen Thoren M."/>
            <person name="Johannesson H."/>
        </authorList>
    </citation>
    <scope>NUCLEOTIDE SEQUENCE</scope>
    <source>
        <strain evidence="7">CBS 958.72</strain>
    </source>
</reference>
<dbReference type="SUPFAM" id="SSF54495">
    <property type="entry name" value="UBC-like"/>
    <property type="match status" value="1"/>
</dbReference>
<organism evidence="7 8">
    <name type="scientific">Lasiosphaeria ovina</name>
    <dbReference type="NCBI Taxonomy" id="92902"/>
    <lineage>
        <taxon>Eukaryota</taxon>
        <taxon>Fungi</taxon>
        <taxon>Dikarya</taxon>
        <taxon>Ascomycota</taxon>
        <taxon>Pezizomycotina</taxon>
        <taxon>Sordariomycetes</taxon>
        <taxon>Sordariomycetidae</taxon>
        <taxon>Sordariales</taxon>
        <taxon>Lasiosphaeriaceae</taxon>
        <taxon>Lasiosphaeria</taxon>
    </lineage>
</organism>
<accession>A0AAE0K7L3</accession>
<evidence type="ECO:0000259" key="6">
    <source>
        <dbReference type="PROSITE" id="PS50127"/>
    </source>
</evidence>
<gene>
    <name evidence="7" type="ORF">B0T24DRAFT_332987</name>
</gene>
<feature type="region of interest" description="Disordered" evidence="5">
    <location>
        <begin position="167"/>
        <end position="186"/>
    </location>
</feature>
<dbReference type="GO" id="GO:0016779">
    <property type="term" value="F:nucleotidyltransferase activity"/>
    <property type="evidence" value="ECO:0007669"/>
    <property type="project" value="UniProtKB-KW"/>
</dbReference>
<evidence type="ECO:0000256" key="2">
    <source>
        <dbReference type="ARBA" id="ARBA00022679"/>
    </source>
</evidence>
<feature type="region of interest" description="Disordered" evidence="5">
    <location>
        <begin position="114"/>
        <end position="162"/>
    </location>
</feature>
<keyword evidence="2" id="KW-0808">Transferase</keyword>
<keyword evidence="1" id="KW-0328">Glycosyltransferase</keyword>
<dbReference type="InterPro" id="IPR000608">
    <property type="entry name" value="UBC"/>
</dbReference>
<dbReference type="AlphaFoldDB" id="A0AAE0K7L3"/>
<feature type="domain" description="UBC core" evidence="6">
    <location>
        <begin position="1040"/>
        <end position="1221"/>
    </location>
</feature>
<dbReference type="SUPFAM" id="SSF56399">
    <property type="entry name" value="ADP-ribosylation"/>
    <property type="match status" value="1"/>
</dbReference>
<dbReference type="InterPro" id="IPR051838">
    <property type="entry name" value="ARTD_PARP"/>
</dbReference>
<keyword evidence="8" id="KW-1185">Reference proteome</keyword>
<evidence type="ECO:0000256" key="4">
    <source>
        <dbReference type="ARBA" id="ARBA00023027"/>
    </source>
</evidence>
<reference evidence="7" key="2">
    <citation type="submission" date="2023-06" db="EMBL/GenBank/DDBJ databases">
        <authorList>
            <consortium name="Lawrence Berkeley National Laboratory"/>
            <person name="Haridas S."/>
            <person name="Hensen N."/>
            <person name="Bonometti L."/>
            <person name="Westerberg I."/>
            <person name="Brannstrom I.O."/>
            <person name="Guillou S."/>
            <person name="Cros-Aarteil S."/>
            <person name="Calhoun S."/>
            <person name="Kuo A."/>
            <person name="Mondo S."/>
            <person name="Pangilinan J."/>
            <person name="Riley R."/>
            <person name="Labutti K."/>
            <person name="Andreopoulos B."/>
            <person name="Lipzen A."/>
            <person name="Chen C."/>
            <person name="Yanf M."/>
            <person name="Daum C."/>
            <person name="Ng V."/>
            <person name="Clum A."/>
            <person name="Steindorff A."/>
            <person name="Ohm R."/>
            <person name="Martin F."/>
            <person name="Silar P."/>
            <person name="Natvig D."/>
            <person name="Lalanne C."/>
            <person name="Gautier V."/>
            <person name="Ament-Velasquez S.L."/>
            <person name="Kruys A."/>
            <person name="Hutchinson M.I."/>
            <person name="Powell A.J."/>
            <person name="Barry K."/>
            <person name="Miller A.N."/>
            <person name="Grigoriev I.V."/>
            <person name="Debuchy R."/>
            <person name="Gladieux P."/>
            <person name="Thoren M.H."/>
            <person name="Johannesson H."/>
        </authorList>
    </citation>
    <scope>NUCLEOTIDE SEQUENCE</scope>
    <source>
        <strain evidence="7">CBS 958.72</strain>
    </source>
</reference>
<feature type="compositionally biased region" description="Acidic residues" evidence="5">
    <location>
        <begin position="133"/>
        <end position="162"/>
    </location>
</feature>
<feature type="compositionally biased region" description="Polar residues" evidence="5">
    <location>
        <begin position="175"/>
        <end position="186"/>
    </location>
</feature>
<dbReference type="Gene3D" id="3.90.228.10">
    <property type="match status" value="1"/>
</dbReference>
<dbReference type="PROSITE" id="PS50127">
    <property type="entry name" value="UBC_2"/>
    <property type="match status" value="1"/>
</dbReference>
<feature type="region of interest" description="Disordered" evidence="5">
    <location>
        <begin position="955"/>
        <end position="1017"/>
    </location>
</feature>
<dbReference type="Pfam" id="PF00644">
    <property type="entry name" value="PARP"/>
    <property type="match status" value="1"/>
</dbReference>
<proteinExistence type="predicted"/>
<keyword evidence="3" id="KW-0548">Nucleotidyltransferase</keyword>
<dbReference type="Gene3D" id="3.10.110.10">
    <property type="entry name" value="Ubiquitin Conjugating Enzyme"/>
    <property type="match status" value="1"/>
</dbReference>
<evidence type="ECO:0000313" key="8">
    <source>
        <dbReference type="Proteomes" id="UP001287356"/>
    </source>
</evidence>
<evidence type="ECO:0000256" key="3">
    <source>
        <dbReference type="ARBA" id="ARBA00022695"/>
    </source>
</evidence>
<dbReference type="CDD" id="cd23802">
    <property type="entry name" value="UBCc_UBE2Q"/>
    <property type="match status" value="1"/>
</dbReference>
<dbReference type="EMBL" id="JAULSN010000005">
    <property type="protein sequence ID" value="KAK3371673.1"/>
    <property type="molecule type" value="Genomic_DNA"/>
</dbReference>
<dbReference type="InterPro" id="IPR012317">
    <property type="entry name" value="Poly(ADP-ribose)pol_cat_dom"/>
</dbReference>
<evidence type="ECO:0000256" key="5">
    <source>
        <dbReference type="SAM" id="MobiDB-lite"/>
    </source>
</evidence>
<name>A0AAE0K7L3_9PEZI</name>
<protein>
    <recommendedName>
        <fullName evidence="6">UBC core domain-containing protein</fullName>
    </recommendedName>
</protein>
<dbReference type="InterPro" id="IPR016135">
    <property type="entry name" value="UBQ-conjugating_enzyme/RWD"/>
</dbReference>
<comment type="caution">
    <text evidence="7">The sequence shown here is derived from an EMBL/GenBank/DDBJ whole genome shotgun (WGS) entry which is preliminary data.</text>
</comment>
<dbReference type="PANTHER" id="PTHR21328">
    <property type="entry name" value="POLY ADP-RIBOSE POLYMERASE FAMILY, MEMBER PARP"/>
    <property type="match status" value="1"/>
</dbReference>
<evidence type="ECO:0000313" key="7">
    <source>
        <dbReference type="EMBL" id="KAK3371673.1"/>
    </source>
</evidence>
<dbReference type="FunFam" id="3.10.110.10:FF:000107">
    <property type="entry name" value="Ubiquitin conjugating enzyme, putative"/>
    <property type="match status" value="1"/>
</dbReference>
<dbReference type="Proteomes" id="UP001287356">
    <property type="component" value="Unassembled WGS sequence"/>
</dbReference>
<dbReference type="GO" id="GO:0003950">
    <property type="term" value="F:NAD+ poly-ADP-ribosyltransferase activity"/>
    <property type="evidence" value="ECO:0007669"/>
    <property type="project" value="InterPro"/>
</dbReference>